<evidence type="ECO:0000313" key="1">
    <source>
        <dbReference type="EMBL" id="AEN89896.1"/>
    </source>
</evidence>
<dbReference type="Proteomes" id="UP000001283">
    <property type="component" value="Chromosome"/>
</dbReference>
<dbReference type="InterPro" id="IPR022608">
    <property type="entry name" value="Tscrpt_reg_SplA"/>
</dbReference>
<dbReference type="EMBL" id="CP003017">
    <property type="protein sequence ID" value="AEN89896.1"/>
    <property type="molecule type" value="Genomic_DNA"/>
</dbReference>
<dbReference type="AlphaFoldDB" id="A0A8D3X038"/>
<protein>
    <submittedName>
        <fullName evidence="1">Transcriptional regulator splA</fullName>
    </submittedName>
</protein>
<dbReference type="Pfam" id="PF11132">
    <property type="entry name" value="SplA"/>
    <property type="match status" value="1"/>
</dbReference>
<dbReference type="KEGG" id="bmh:BMWSH_3014"/>
<gene>
    <name evidence="1" type="primary">splA</name>
    <name evidence="1" type="ORF">BMWSH_3014</name>
</gene>
<proteinExistence type="predicted"/>
<sequence>MMIVEKKEYQVGDQVFVIYRNPHTANVANINQAEIVEHPENKGEKALFLHESYHLLAEDDAVYSTYDEAEKMYNKIFDYEQYD</sequence>
<name>A0A8D3X038_PRIMW</name>
<accession>A0A8D3X038</accession>
<reference evidence="1 2" key="1">
    <citation type="journal article" date="2011" name="J. Bacteriol.">
        <title>Complete genome sequence of the industrial strain Bacillus megaterium WSH-002.</title>
        <authorList>
            <person name="Liu L."/>
            <person name="Li Y."/>
            <person name="Zhang J."/>
            <person name="Zou W."/>
            <person name="Zhou Z."/>
            <person name="Liu J."/>
            <person name="Li X."/>
            <person name="Wang L."/>
            <person name="Chen J."/>
        </authorList>
    </citation>
    <scope>NUCLEOTIDE SEQUENCE [LARGE SCALE GENOMIC DNA]</scope>
    <source>
        <strain evidence="1 2">WSH-002</strain>
    </source>
</reference>
<organism evidence="1 2">
    <name type="scientific">Priestia megaterium (strain WSH-002)</name>
    <name type="common">Bacillus megaterium</name>
    <dbReference type="NCBI Taxonomy" id="1006007"/>
    <lineage>
        <taxon>Bacteria</taxon>
        <taxon>Bacillati</taxon>
        <taxon>Bacillota</taxon>
        <taxon>Bacilli</taxon>
        <taxon>Bacillales</taxon>
        <taxon>Bacillaceae</taxon>
        <taxon>Priestia</taxon>
    </lineage>
</organism>
<evidence type="ECO:0000313" key="2">
    <source>
        <dbReference type="Proteomes" id="UP000001283"/>
    </source>
</evidence>